<proteinExistence type="inferred from homology"/>
<dbReference type="Gene3D" id="3.20.20.140">
    <property type="entry name" value="Metal-dependent hydrolases"/>
    <property type="match status" value="1"/>
</dbReference>
<keyword evidence="3 5" id="KW-0904">Protein phosphatase</keyword>
<dbReference type="EMBL" id="AODF01000012">
    <property type="protein sequence ID" value="EUJ32298.1"/>
    <property type="molecule type" value="Genomic_DNA"/>
</dbReference>
<dbReference type="EC" id="3.1.3.48" evidence="5"/>
<organism evidence="6 7">
    <name type="scientific">Listeria floridensis FSL S10-1187</name>
    <dbReference type="NCBI Taxonomy" id="1265817"/>
    <lineage>
        <taxon>Bacteria</taxon>
        <taxon>Bacillati</taxon>
        <taxon>Bacillota</taxon>
        <taxon>Bacilli</taxon>
        <taxon>Bacillales</taxon>
        <taxon>Listeriaceae</taxon>
        <taxon>Listeria</taxon>
    </lineage>
</organism>
<comment type="similarity">
    <text evidence="1 5">Belongs to the metallo-dependent hydrolases superfamily. CpsB/CapC family.</text>
</comment>
<evidence type="ECO:0000256" key="4">
    <source>
        <dbReference type="ARBA" id="ARBA00051722"/>
    </source>
</evidence>
<keyword evidence="7" id="KW-1185">Reference proteome</keyword>
<evidence type="ECO:0000256" key="1">
    <source>
        <dbReference type="ARBA" id="ARBA00005750"/>
    </source>
</evidence>
<dbReference type="PANTHER" id="PTHR39181:SF1">
    <property type="entry name" value="TYROSINE-PROTEIN PHOSPHATASE YWQE"/>
    <property type="match status" value="1"/>
</dbReference>
<dbReference type="SUPFAM" id="SSF89550">
    <property type="entry name" value="PHP domain-like"/>
    <property type="match status" value="1"/>
</dbReference>
<dbReference type="PIRSF" id="PIRSF016557">
    <property type="entry name" value="Caps_synth_CpsB"/>
    <property type="match status" value="1"/>
</dbReference>
<evidence type="ECO:0000256" key="3">
    <source>
        <dbReference type="ARBA" id="ARBA00022912"/>
    </source>
</evidence>
<dbReference type="Proteomes" id="UP000019249">
    <property type="component" value="Unassembled WGS sequence"/>
</dbReference>
<accession>A0ABN0RFX3</accession>
<evidence type="ECO:0000313" key="6">
    <source>
        <dbReference type="EMBL" id="EUJ32298.1"/>
    </source>
</evidence>
<dbReference type="PANTHER" id="PTHR39181">
    <property type="entry name" value="TYROSINE-PROTEIN PHOSPHATASE YWQE"/>
    <property type="match status" value="1"/>
</dbReference>
<gene>
    <name evidence="6" type="ORF">MFLO_07127</name>
</gene>
<dbReference type="Pfam" id="PF19567">
    <property type="entry name" value="CpsB_CapC"/>
    <property type="match status" value="1"/>
</dbReference>
<dbReference type="RefSeq" id="WP_036097116.1">
    <property type="nucleotide sequence ID" value="NZ_AODF01000012.1"/>
</dbReference>
<name>A0ABN0RFX3_9LIST</name>
<evidence type="ECO:0000256" key="2">
    <source>
        <dbReference type="ARBA" id="ARBA00022801"/>
    </source>
</evidence>
<dbReference type="InterPro" id="IPR016195">
    <property type="entry name" value="Pol/histidinol_Pase-like"/>
</dbReference>
<protein>
    <recommendedName>
        <fullName evidence="5">Tyrosine-protein phosphatase</fullName>
        <ecNumber evidence="5">3.1.3.48</ecNumber>
    </recommendedName>
</protein>
<comment type="catalytic activity">
    <reaction evidence="4 5">
        <text>O-phospho-L-tyrosyl-[protein] + H2O = L-tyrosyl-[protein] + phosphate</text>
        <dbReference type="Rhea" id="RHEA:10684"/>
        <dbReference type="Rhea" id="RHEA-COMP:10136"/>
        <dbReference type="Rhea" id="RHEA-COMP:20101"/>
        <dbReference type="ChEBI" id="CHEBI:15377"/>
        <dbReference type="ChEBI" id="CHEBI:43474"/>
        <dbReference type="ChEBI" id="CHEBI:46858"/>
        <dbReference type="ChEBI" id="CHEBI:61978"/>
        <dbReference type="EC" id="3.1.3.48"/>
    </reaction>
</comment>
<evidence type="ECO:0000313" key="7">
    <source>
        <dbReference type="Proteomes" id="UP000019249"/>
    </source>
</evidence>
<dbReference type="InterPro" id="IPR016667">
    <property type="entry name" value="Caps_polysacc_synth_CpsB/CapC"/>
</dbReference>
<comment type="caution">
    <text evidence="6">The sequence shown here is derived from an EMBL/GenBank/DDBJ whole genome shotgun (WGS) entry which is preliminary data.</text>
</comment>
<sequence>MIDIHCHILNGIDDGPKELDDSLRMARQAVAEGFTDIIATPHHLKGGFVNPGDEVKAKVEHFNEILQKEAIPLMIHPGQEVRIHGEMIDNLENGSVLSLAGSRYILIEFPTESVPLFAQELFFKLQMKGYIPVIAHPERNVEIKRNYELLYEFVESGSLGQLTWGSYSGRFGKKIKKFSEQLLEANLVHFMATDAHFYERRSMEISKPLHDLRRDIGREGTGLLLNNSKLLLNDEVIQLEEPEKIKKRFFLF</sequence>
<keyword evidence="2 5" id="KW-0378">Hydrolase</keyword>
<evidence type="ECO:0000256" key="5">
    <source>
        <dbReference type="PIRNR" id="PIRNR016557"/>
    </source>
</evidence>
<reference evidence="6 7" key="1">
    <citation type="journal article" date="2014" name="Int. J. Syst. Evol. Microbiol.">
        <title>Listeria floridensis sp. nov., Listeria aquatica sp. nov., Listeria cornellensis sp. nov., Listeria riparia sp. nov. and Listeria grandensis sp. nov., from agricultural and natural environments.</title>
        <authorList>
            <person name="den Bakker H.C."/>
            <person name="Warchocki S."/>
            <person name="Wright E.M."/>
            <person name="Allred A.F."/>
            <person name="Ahlstrom C."/>
            <person name="Manuel C.S."/>
            <person name="Stasiewicz M.J."/>
            <person name="Burrell A."/>
            <person name="Roof S."/>
            <person name="Strawn L."/>
            <person name="Fortes E.D."/>
            <person name="Nightingale K.K."/>
            <person name="Kephart D."/>
            <person name="Wiedmann M."/>
        </authorList>
    </citation>
    <scope>NUCLEOTIDE SEQUENCE [LARGE SCALE GENOMIC DNA]</scope>
    <source>
        <strain evidence="6 7">FSL S10-1187</strain>
    </source>
</reference>